<dbReference type="AlphaFoldDB" id="A0A4P6YWM9"/>
<sequence>MNLAVERGFGRNKTIVTKSKSEKHWLTKDAQKKRGITQVSSNKEKAEAFLQEIGVKSGPLLTERSFENFLATYNIVMSKVANVIQSHVSRNGARYRGKQKELRRLPQLLFNY</sequence>
<keyword evidence="2" id="KW-1185">Reference proteome</keyword>
<gene>
    <name evidence="1" type="ORF">EQG49_12585</name>
</gene>
<dbReference type="EMBL" id="CP037940">
    <property type="protein sequence ID" value="QBO37234.1"/>
    <property type="molecule type" value="Genomic_DNA"/>
</dbReference>
<name>A0A4P6YWM9_9LACO</name>
<evidence type="ECO:0000313" key="2">
    <source>
        <dbReference type="Proteomes" id="UP000292886"/>
    </source>
</evidence>
<organism evidence="1 2">
    <name type="scientific">Periweissella cryptocerci</name>
    <dbReference type="NCBI Taxonomy" id="2506420"/>
    <lineage>
        <taxon>Bacteria</taxon>
        <taxon>Bacillati</taxon>
        <taxon>Bacillota</taxon>
        <taxon>Bacilli</taxon>
        <taxon>Lactobacillales</taxon>
        <taxon>Lactobacillaceae</taxon>
        <taxon>Periweissella</taxon>
    </lineage>
</organism>
<dbReference type="Proteomes" id="UP000292886">
    <property type="component" value="Chromosome"/>
</dbReference>
<dbReference type="KEGG" id="wei:EQG49_12585"/>
<evidence type="ECO:0000313" key="1">
    <source>
        <dbReference type="EMBL" id="QBO37234.1"/>
    </source>
</evidence>
<dbReference type="RefSeq" id="WP_133364311.1">
    <property type="nucleotide sequence ID" value="NZ_CP037940.1"/>
</dbReference>
<protein>
    <submittedName>
        <fullName evidence="1">Uncharacterized protein</fullName>
    </submittedName>
</protein>
<proteinExistence type="predicted"/>
<reference evidence="2" key="1">
    <citation type="submission" date="2019-03" db="EMBL/GenBank/DDBJ databases">
        <title>Weissella sp. 26KH-42 Genome sequencing.</title>
        <authorList>
            <person name="Heo J."/>
            <person name="Kim S.-J."/>
            <person name="Kim J.-S."/>
            <person name="Hong S.-B."/>
            <person name="Kwon S.-W."/>
        </authorList>
    </citation>
    <scope>NUCLEOTIDE SEQUENCE [LARGE SCALE GENOMIC DNA]</scope>
    <source>
        <strain evidence="2">26KH-42</strain>
    </source>
</reference>
<accession>A0A4P6YWM9</accession>